<feature type="domain" description="SSD" evidence="3">
    <location>
        <begin position="356"/>
        <end position="485"/>
    </location>
</feature>
<dbReference type="Gene3D" id="3.30.70.1440">
    <property type="entry name" value="Multidrug efflux transporter AcrB pore domain"/>
    <property type="match status" value="1"/>
</dbReference>
<feature type="transmembrane region" description="Helical" evidence="2">
    <location>
        <begin position="386"/>
        <end position="407"/>
    </location>
</feature>
<dbReference type="InterPro" id="IPR001036">
    <property type="entry name" value="Acrflvin-R"/>
</dbReference>
<dbReference type="EMBL" id="JAVRIF010000004">
    <property type="protein sequence ID" value="MDT0603825.1"/>
    <property type="molecule type" value="Genomic_DNA"/>
</dbReference>
<feature type="transmembrane region" description="Helical" evidence="2">
    <location>
        <begin position="977"/>
        <end position="999"/>
    </location>
</feature>
<feature type="transmembrane region" description="Helical" evidence="2">
    <location>
        <begin position="521"/>
        <end position="546"/>
    </location>
</feature>
<dbReference type="Proteomes" id="UP001266357">
    <property type="component" value="Unassembled WGS sequence"/>
</dbReference>
<keyword evidence="2" id="KW-1133">Transmembrane helix</keyword>
<keyword evidence="1" id="KW-0175">Coiled coil</keyword>
<dbReference type="PANTHER" id="PTHR32063">
    <property type="match status" value="1"/>
</dbReference>
<sequence>MKLARSAIKNAQFTLTIVILMVLVGIVSYFTMPRSEDPQFDIPITLIEVIYPGASSHDIETSIVTPLEQEFSNIEGIKRIEAQIKNDGARIEIKFLYGSDPQTAFNEIKQAVASIEPNLPDGVQDILVLKATPTSVAVAQLALWTEPTDYKTMEFYAKKLEKRLEAIASVKKADIWGYPQQVVAIDLNLDLLQHYGITVTSVNQVLQKRAVNITPGFVDASTRRFNVKASGNFQEIEQLKETVVYANDQLVIKLKDIASIAFADGKPSYLAYFNEHPVIFITLEQRKGTNIFDLTDQLNAEIASFKKQLPEQIKLDVLFEQAESVESRVNGFFNNLWQGLILVGVMSLLFLGLREALVVIAVIPLSFLIAIGWLDFAGFGLQQMSIVGLIIALGLLVDNAIVVTESIHREKGKFASLKEAAASGTSKVGWAITSGTVTTLFAFLPMLMIASDTGDFIRSMPVTVVFVLLASLLLALAFTPLLASKLFTVKPSKIKTLQHYVNQFAANSYFRFLTVLMNRKMIVVMVFIAALVFMFSLFGKVGLSLFPKAEKPMILIDVEAPDNSSLHYTNQVMQDIAKSLKKYDLIKEVALNVGNSNPRIYYNEIPKRGVAHYGQLLIVLHEFNEEKSNDLVISLRKEFSNWHQANITIKEFTQGPVTDKPITVRLMSESLSDLERVANELEQQMMKIKGVINIENPIGQANSEVVLDIDYEKAGMNGIDINQLDLTLQTVLTGSYVGNFSDKNGESYPIVVRGKKADLDIFDDIYIANIAGELVPLNQVASLKLAKGHTEFFHYQKQRMAKISADADKGYSVTALTEQIVTYLDSYQYPQGMYYTLGGEEESRQENFAGLSQIMIITAVGIFAVLVLQFKSFMQPLVIFTSIPFAIAGSVIGLYLFNLSFSMMAFIGLISLFGIVVNNAIILIDTANHNFLECKDMRLAILDASKTRFTPILLTTLTTIGGLMPLTLLGGGLWQPLGVVIISGLCVSAIASFILVPVLTELFSRSKAQ</sequence>
<feature type="transmembrane region" description="Helical" evidence="2">
    <location>
        <begin position="850"/>
        <end position="870"/>
    </location>
</feature>
<evidence type="ECO:0000256" key="1">
    <source>
        <dbReference type="SAM" id="Coils"/>
    </source>
</evidence>
<feature type="transmembrane region" description="Helical" evidence="2">
    <location>
        <begin position="12"/>
        <end position="32"/>
    </location>
</feature>
<dbReference type="Pfam" id="PF00873">
    <property type="entry name" value="ACR_tran"/>
    <property type="match status" value="1"/>
</dbReference>
<proteinExistence type="predicted"/>
<dbReference type="SUPFAM" id="SSF82693">
    <property type="entry name" value="Multidrug efflux transporter AcrB pore domain, PN1, PN2, PC1 and PC2 subdomains"/>
    <property type="match status" value="2"/>
</dbReference>
<evidence type="ECO:0000256" key="2">
    <source>
        <dbReference type="SAM" id="Phobius"/>
    </source>
</evidence>
<evidence type="ECO:0000313" key="4">
    <source>
        <dbReference type="EMBL" id="MDT0603825.1"/>
    </source>
</evidence>
<evidence type="ECO:0000313" key="5">
    <source>
        <dbReference type="Proteomes" id="UP001266357"/>
    </source>
</evidence>
<dbReference type="InterPro" id="IPR027463">
    <property type="entry name" value="AcrB_DN_DC_subdom"/>
</dbReference>
<accession>A0ABU3A1K4</accession>
<dbReference type="InterPro" id="IPR000731">
    <property type="entry name" value="SSD"/>
</dbReference>
<dbReference type="PANTHER" id="PTHR32063:SF24">
    <property type="entry name" value="CATION EFFLUX SYSTEM (ACRB_ACRD_ACRF FAMILY)"/>
    <property type="match status" value="1"/>
</dbReference>
<dbReference type="Gene3D" id="1.20.1640.10">
    <property type="entry name" value="Multidrug efflux transporter AcrB transmembrane domain"/>
    <property type="match status" value="2"/>
</dbReference>
<dbReference type="SUPFAM" id="SSF82714">
    <property type="entry name" value="Multidrug efflux transporter AcrB TolC docking domain, DN and DC subdomains"/>
    <property type="match status" value="2"/>
</dbReference>
<organism evidence="4 5">
    <name type="scientific">Thalassotalea castellviae</name>
    <dbReference type="NCBI Taxonomy" id="3075612"/>
    <lineage>
        <taxon>Bacteria</taxon>
        <taxon>Pseudomonadati</taxon>
        <taxon>Pseudomonadota</taxon>
        <taxon>Gammaproteobacteria</taxon>
        <taxon>Alteromonadales</taxon>
        <taxon>Colwelliaceae</taxon>
        <taxon>Thalassotalea</taxon>
    </lineage>
</organism>
<dbReference type="Gene3D" id="3.30.70.1320">
    <property type="entry name" value="Multidrug efflux transporter AcrB pore domain like"/>
    <property type="match status" value="1"/>
</dbReference>
<feature type="transmembrane region" description="Helical" evidence="2">
    <location>
        <begin position="428"/>
        <end position="450"/>
    </location>
</feature>
<evidence type="ECO:0000259" key="3">
    <source>
        <dbReference type="PROSITE" id="PS50156"/>
    </source>
</evidence>
<name>A0ABU3A1K4_9GAMM</name>
<feature type="transmembrane region" description="Helical" evidence="2">
    <location>
        <begin position="462"/>
        <end position="483"/>
    </location>
</feature>
<feature type="transmembrane region" description="Helical" evidence="2">
    <location>
        <begin position="356"/>
        <end position="374"/>
    </location>
</feature>
<feature type="transmembrane region" description="Helical" evidence="2">
    <location>
        <begin position="877"/>
        <end position="897"/>
    </location>
</feature>
<gene>
    <name evidence="4" type="ORF">RM573_09480</name>
</gene>
<feature type="coiled-coil region" evidence="1">
    <location>
        <begin position="664"/>
        <end position="691"/>
    </location>
</feature>
<reference evidence="4 5" key="1">
    <citation type="submission" date="2023-09" db="EMBL/GenBank/DDBJ databases">
        <authorList>
            <person name="Rey-Velasco X."/>
        </authorList>
    </citation>
    <scope>NUCLEOTIDE SEQUENCE [LARGE SCALE GENOMIC DNA]</scope>
    <source>
        <strain evidence="4 5">W431</strain>
    </source>
</reference>
<feature type="transmembrane region" description="Helical" evidence="2">
    <location>
        <begin position="903"/>
        <end position="928"/>
    </location>
</feature>
<dbReference type="Gene3D" id="3.30.70.1430">
    <property type="entry name" value="Multidrug efflux transporter AcrB pore domain"/>
    <property type="match status" value="2"/>
</dbReference>
<protein>
    <submittedName>
        <fullName evidence="4">Efflux RND transporter permease subunit</fullName>
    </submittedName>
</protein>
<comment type="caution">
    <text evidence="4">The sequence shown here is derived from an EMBL/GenBank/DDBJ whole genome shotgun (WGS) entry which is preliminary data.</text>
</comment>
<feature type="transmembrane region" description="Helical" evidence="2">
    <location>
        <begin position="332"/>
        <end position="351"/>
    </location>
</feature>
<feature type="transmembrane region" description="Helical" evidence="2">
    <location>
        <begin position="949"/>
        <end position="971"/>
    </location>
</feature>
<keyword evidence="2" id="KW-0812">Transmembrane</keyword>
<dbReference type="PROSITE" id="PS50156">
    <property type="entry name" value="SSD"/>
    <property type="match status" value="1"/>
</dbReference>
<dbReference type="PRINTS" id="PR00702">
    <property type="entry name" value="ACRIFLAVINRP"/>
</dbReference>
<dbReference type="Gene3D" id="3.30.2090.10">
    <property type="entry name" value="Multidrug efflux transporter AcrB TolC docking domain, DN and DC subdomains"/>
    <property type="match status" value="2"/>
</dbReference>
<keyword evidence="5" id="KW-1185">Reference proteome</keyword>
<dbReference type="RefSeq" id="WP_311580796.1">
    <property type="nucleotide sequence ID" value="NZ_JAVRIF010000004.1"/>
</dbReference>
<keyword evidence="2" id="KW-0472">Membrane</keyword>
<dbReference type="SUPFAM" id="SSF82866">
    <property type="entry name" value="Multidrug efflux transporter AcrB transmembrane domain"/>
    <property type="match status" value="2"/>
</dbReference>